<dbReference type="NCBIfam" id="TIGR01011">
    <property type="entry name" value="rpsB_bact"/>
    <property type="match status" value="2"/>
</dbReference>
<comment type="similarity">
    <text evidence="1 5">Belongs to the universal ribosomal protein uS2 family.</text>
</comment>
<evidence type="ECO:0000256" key="3">
    <source>
        <dbReference type="ARBA" id="ARBA00023274"/>
    </source>
</evidence>
<dbReference type="Pfam" id="PF00318">
    <property type="entry name" value="Ribosomal_S2"/>
    <property type="match status" value="2"/>
</dbReference>
<keyword evidence="2 5" id="KW-0689">Ribosomal protein</keyword>
<dbReference type="GO" id="GO:0022627">
    <property type="term" value="C:cytosolic small ribosomal subunit"/>
    <property type="evidence" value="ECO:0007669"/>
    <property type="project" value="TreeGrafter"/>
</dbReference>
<dbReference type="InterPro" id="IPR023591">
    <property type="entry name" value="Ribosomal_uS2_flav_dom_sf"/>
</dbReference>
<accession>A0A6N4RBQ5</accession>
<protein>
    <recommendedName>
        <fullName evidence="4 5">Small ribosomal subunit protein uS2</fullName>
    </recommendedName>
</protein>
<feature type="region of interest" description="Disordered" evidence="6">
    <location>
        <begin position="263"/>
        <end position="299"/>
    </location>
</feature>
<dbReference type="InterPro" id="IPR018130">
    <property type="entry name" value="Ribosomal_uS2_CS"/>
</dbReference>
<dbReference type="PANTHER" id="PTHR12534:SF0">
    <property type="entry name" value="SMALL RIBOSOMAL SUBUNIT PROTEIN US2M"/>
    <property type="match status" value="1"/>
</dbReference>
<organism evidence="7 8">
    <name type="scientific">Blastochloris viridis</name>
    <name type="common">Rhodopseudomonas viridis</name>
    <dbReference type="NCBI Taxonomy" id="1079"/>
    <lineage>
        <taxon>Bacteria</taxon>
        <taxon>Pseudomonadati</taxon>
        <taxon>Pseudomonadota</taxon>
        <taxon>Alphaproteobacteria</taxon>
        <taxon>Hyphomicrobiales</taxon>
        <taxon>Blastochloridaceae</taxon>
        <taxon>Blastochloris</taxon>
    </lineage>
</organism>
<evidence type="ECO:0000256" key="6">
    <source>
        <dbReference type="SAM" id="MobiDB-lite"/>
    </source>
</evidence>
<feature type="compositionally biased region" description="Polar residues" evidence="6">
    <location>
        <begin position="264"/>
        <end position="280"/>
    </location>
</feature>
<evidence type="ECO:0000256" key="5">
    <source>
        <dbReference type="HAMAP-Rule" id="MF_00291"/>
    </source>
</evidence>
<gene>
    <name evidence="5 7" type="primary">rpsB</name>
    <name evidence="7" type="ORF">DI628_06120</name>
</gene>
<dbReference type="InterPro" id="IPR005706">
    <property type="entry name" value="Ribosomal_uS2_bac/mit/plastid"/>
</dbReference>
<proteinExistence type="inferred from homology"/>
<dbReference type="PANTHER" id="PTHR12534">
    <property type="entry name" value="30S RIBOSOMAL PROTEIN S2 PROKARYOTIC AND ORGANELLAR"/>
    <property type="match status" value="1"/>
</dbReference>
<dbReference type="Proteomes" id="UP000320948">
    <property type="component" value="Unassembled WGS sequence"/>
</dbReference>
<evidence type="ECO:0000256" key="4">
    <source>
        <dbReference type="ARBA" id="ARBA00035256"/>
    </source>
</evidence>
<evidence type="ECO:0000313" key="7">
    <source>
        <dbReference type="EMBL" id="TKW60476.1"/>
    </source>
</evidence>
<dbReference type="PRINTS" id="PR00395">
    <property type="entry name" value="RIBOSOMALS2"/>
</dbReference>
<evidence type="ECO:0000256" key="1">
    <source>
        <dbReference type="ARBA" id="ARBA00006242"/>
    </source>
</evidence>
<dbReference type="GO" id="GO:0003735">
    <property type="term" value="F:structural constituent of ribosome"/>
    <property type="evidence" value="ECO:0007669"/>
    <property type="project" value="InterPro"/>
</dbReference>
<dbReference type="GO" id="GO:0006412">
    <property type="term" value="P:translation"/>
    <property type="evidence" value="ECO:0007669"/>
    <property type="project" value="UniProtKB-UniRule"/>
</dbReference>
<dbReference type="SUPFAM" id="SSF52313">
    <property type="entry name" value="Ribosomal protein S2"/>
    <property type="match status" value="1"/>
</dbReference>
<sequence>MALPQFTMSELLGAGVHFGHRSFRWNPKLKSYIYGTRNGIHIFDLTQTVPMMYTALAAIEATVARGGRVLFVGTKKQAREVAKDAADRSGMYYVNHRWLGGILTNWKTVSQSIKRLKEIEEGFKGSAEAKAAYEAALAAVNGDVNQVDRSSFKDPMAHLTKKERLMRTRERENLNRVLGGIMNMAGLPDLVVVLSVHEDKIAVDEANVLGIPVVGIVDTNANPQGVTYMIPGNDDSARALSLYAKLMTDAVLSGIQMQAALHNAQPSASRGKPQTVTLSKAAQEAANAAEAPAAEGAQA</sequence>
<reference evidence="7 8" key="1">
    <citation type="journal article" date="2017" name="Nat. Commun.">
        <title>In situ click chemistry generation of cyclooxygenase-2 inhibitors.</title>
        <authorList>
            <person name="Bhardwaj A."/>
            <person name="Kaur J."/>
            <person name="Wuest M."/>
            <person name="Wuest F."/>
        </authorList>
    </citation>
    <scope>NUCLEOTIDE SEQUENCE [LARGE SCALE GENOMIC DNA]</scope>
    <source>
        <strain evidence="7">S2_018_000_R2_106</strain>
    </source>
</reference>
<dbReference type="Gene3D" id="3.40.50.10490">
    <property type="entry name" value="Glucose-6-phosphate isomerase like protein, domain 1"/>
    <property type="match status" value="1"/>
</dbReference>
<dbReference type="InterPro" id="IPR001865">
    <property type="entry name" value="Ribosomal_uS2"/>
</dbReference>
<evidence type="ECO:0000256" key="2">
    <source>
        <dbReference type="ARBA" id="ARBA00022980"/>
    </source>
</evidence>
<dbReference type="EMBL" id="VAFM01000002">
    <property type="protein sequence ID" value="TKW60476.1"/>
    <property type="molecule type" value="Genomic_DNA"/>
</dbReference>
<comment type="caution">
    <text evidence="7">The sequence shown here is derived from an EMBL/GenBank/DDBJ whole genome shotgun (WGS) entry which is preliminary data.</text>
</comment>
<name>A0A6N4RBQ5_BLAVI</name>
<evidence type="ECO:0000313" key="8">
    <source>
        <dbReference type="Proteomes" id="UP000320948"/>
    </source>
</evidence>
<dbReference type="Gene3D" id="1.10.287.610">
    <property type="entry name" value="Helix hairpin bin"/>
    <property type="match status" value="1"/>
</dbReference>
<dbReference type="CDD" id="cd01425">
    <property type="entry name" value="RPS2"/>
    <property type="match status" value="1"/>
</dbReference>
<dbReference type="AlphaFoldDB" id="A0A6N4RBQ5"/>
<dbReference type="HAMAP" id="MF_00291_B">
    <property type="entry name" value="Ribosomal_uS2_B"/>
    <property type="match status" value="1"/>
</dbReference>
<feature type="compositionally biased region" description="Low complexity" evidence="6">
    <location>
        <begin position="281"/>
        <end position="299"/>
    </location>
</feature>
<keyword evidence="3 5" id="KW-0687">Ribonucleoprotein</keyword>
<dbReference type="PROSITE" id="PS00962">
    <property type="entry name" value="RIBOSOMAL_S2_1"/>
    <property type="match status" value="1"/>
</dbReference>